<evidence type="ECO:0000313" key="2">
    <source>
        <dbReference type="EMBL" id="GAA2939664.1"/>
    </source>
</evidence>
<gene>
    <name evidence="2" type="ORF">GCM10010446_26300</name>
</gene>
<evidence type="ECO:0000313" key="3">
    <source>
        <dbReference type="Proteomes" id="UP001500403"/>
    </source>
</evidence>
<sequence length="59" mass="6128">MDADGEIAQAGHDAGEPAGANLGVVPTEGAVTARYGTVTDTELRNFMTFEPLPEALVRP</sequence>
<keyword evidence="3" id="KW-1185">Reference proteome</keyword>
<organism evidence="2 3">
    <name type="scientific">Streptomyces enissocaesilis</name>
    <dbReference type="NCBI Taxonomy" id="332589"/>
    <lineage>
        <taxon>Bacteria</taxon>
        <taxon>Bacillati</taxon>
        <taxon>Actinomycetota</taxon>
        <taxon>Actinomycetes</taxon>
        <taxon>Kitasatosporales</taxon>
        <taxon>Streptomycetaceae</taxon>
        <taxon>Streptomyces</taxon>
        <taxon>Streptomyces rochei group</taxon>
    </lineage>
</organism>
<name>A0ABN3X688_9ACTN</name>
<proteinExistence type="predicted"/>
<dbReference type="EMBL" id="BAAAUD010000026">
    <property type="protein sequence ID" value="GAA2939664.1"/>
    <property type="molecule type" value="Genomic_DNA"/>
</dbReference>
<dbReference type="Proteomes" id="UP001500403">
    <property type="component" value="Unassembled WGS sequence"/>
</dbReference>
<protein>
    <submittedName>
        <fullName evidence="2">Uncharacterized protein</fullName>
    </submittedName>
</protein>
<feature type="region of interest" description="Disordered" evidence="1">
    <location>
        <begin position="1"/>
        <end position="23"/>
    </location>
</feature>
<comment type="caution">
    <text evidence="2">The sequence shown here is derived from an EMBL/GenBank/DDBJ whole genome shotgun (WGS) entry which is preliminary data.</text>
</comment>
<evidence type="ECO:0000256" key="1">
    <source>
        <dbReference type="SAM" id="MobiDB-lite"/>
    </source>
</evidence>
<accession>A0ABN3X688</accession>
<reference evidence="2 3" key="1">
    <citation type="journal article" date="2019" name="Int. J. Syst. Evol. Microbiol.">
        <title>The Global Catalogue of Microorganisms (GCM) 10K type strain sequencing project: providing services to taxonomists for standard genome sequencing and annotation.</title>
        <authorList>
            <consortium name="The Broad Institute Genomics Platform"/>
            <consortium name="The Broad Institute Genome Sequencing Center for Infectious Disease"/>
            <person name="Wu L."/>
            <person name="Ma J."/>
        </authorList>
    </citation>
    <scope>NUCLEOTIDE SEQUENCE [LARGE SCALE GENOMIC DNA]</scope>
    <source>
        <strain evidence="2 3">JCM 9088</strain>
    </source>
</reference>